<name>A0ABT8VT55_9FLAO</name>
<dbReference type="Gene3D" id="3.40.50.2000">
    <property type="entry name" value="Glycogen Phosphorylase B"/>
    <property type="match status" value="2"/>
</dbReference>
<dbReference type="PANTHER" id="PTHR12526:SF630">
    <property type="entry name" value="GLYCOSYLTRANSFERASE"/>
    <property type="match status" value="1"/>
</dbReference>
<dbReference type="InterPro" id="IPR001296">
    <property type="entry name" value="Glyco_trans_1"/>
</dbReference>
<dbReference type="Pfam" id="PF00534">
    <property type="entry name" value="Glycos_transf_1"/>
    <property type="match status" value="1"/>
</dbReference>
<accession>A0ABT8VT55</accession>
<organism evidence="2 3">
    <name type="scientific">Wenyingzhuangia gilva</name>
    <dbReference type="NCBI Taxonomy" id="3057677"/>
    <lineage>
        <taxon>Bacteria</taxon>
        <taxon>Pseudomonadati</taxon>
        <taxon>Bacteroidota</taxon>
        <taxon>Flavobacteriia</taxon>
        <taxon>Flavobacteriales</taxon>
        <taxon>Flavobacteriaceae</taxon>
        <taxon>Wenyingzhuangia</taxon>
    </lineage>
</organism>
<dbReference type="RefSeq" id="WP_302884398.1">
    <property type="nucleotide sequence ID" value="NZ_JAUMIT010000004.1"/>
</dbReference>
<evidence type="ECO:0000259" key="1">
    <source>
        <dbReference type="Pfam" id="PF00534"/>
    </source>
</evidence>
<reference evidence="2" key="1">
    <citation type="submission" date="2023-07" db="EMBL/GenBank/DDBJ databases">
        <title>Wenyingzhuangia sp. chi5 genome sequencing and assembly.</title>
        <authorList>
            <person name="Park S."/>
        </authorList>
    </citation>
    <scope>NUCLEOTIDE SEQUENCE</scope>
    <source>
        <strain evidence="2">Chi5</strain>
    </source>
</reference>
<protein>
    <submittedName>
        <fullName evidence="2">Glycosyltransferase family 4 protein</fullName>
        <ecNumber evidence="2">2.4.-.-</ecNumber>
    </submittedName>
</protein>
<feature type="domain" description="Glycosyl transferase family 1" evidence="1">
    <location>
        <begin position="161"/>
        <end position="317"/>
    </location>
</feature>
<gene>
    <name evidence="2" type="ORF">QVZ41_09815</name>
</gene>
<comment type="caution">
    <text evidence="2">The sequence shown here is derived from an EMBL/GenBank/DDBJ whole genome shotgun (WGS) entry which is preliminary data.</text>
</comment>
<dbReference type="GO" id="GO:0016757">
    <property type="term" value="F:glycosyltransferase activity"/>
    <property type="evidence" value="ECO:0007669"/>
    <property type="project" value="UniProtKB-KW"/>
</dbReference>
<dbReference type="EC" id="2.4.-.-" evidence="2"/>
<dbReference type="EMBL" id="JAUMIT010000004">
    <property type="protein sequence ID" value="MDO3695139.1"/>
    <property type="molecule type" value="Genomic_DNA"/>
</dbReference>
<dbReference type="SUPFAM" id="SSF53756">
    <property type="entry name" value="UDP-Glycosyltransferase/glycogen phosphorylase"/>
    <property type="match status" value="1"/>
</dbReference>
<dbReference type="CDD" id="cd03801">
    <property type="entry name" value="GT4_PimA-like"/>
    <property type="match status" value="1"/>
</dbReference>
<sequence>MRILYIGNDLSDQSKYHSAYATLKQNLIDEGFDVICSSSKKNQIFRLLDMIITVMIQAKKVDYILIDVFSTSAFYYAFVTSQLARIFKTKYVPILHGGNLPSRLDKSPKMSAKIFKNAFINVSPSAYLQTAFKNKDYDSVLISNTINIKDYIFKERSQLAPNLLYVRAFAEIYNPVMAVNVLHELKNTYPKATLCMVGPDRDGTLIKVQERIKELHLEESIIITGVLPKQEWHQLSKNYDVFINTTNIDNTPVSLIETMALGLPIVSTNVGGIPYLIKDKEEAFLVNPNDVEQMTNAIINLLNDKNLANKFSLKGRKKAENMDWEVVKYQWLKVLK</sequence>
<keyword evidence="2" id="KW-0328">Glycosyltransferase</keyword>
<evidence type="ECO:0000313" key="3">
    <source>
        <dbReference type="Proteomes" id="UP001168642"/>
    </source>
</evidence>
<keyword evidence="2" id="KW-0808">Transferase</keyword>
<dbReference type="PANTHER" id="PTHR12526">
    <property type="entry name" value="GLYCOSYLTRANSFERASE"/>
    <property type="match status" value="1"/>
</dbReference>
<keyword evidence="3" id="KW-1185">Reference proteome</keyword>
<dbReference type="Proteomes" id="UP001168642">
    <property type="component" value="Unassembled WGS sequence"/>
</dbReference>
<proteinExistence type="predicted"/>
<evidence type="ECO:0000313" key="2">
    <source>
        <dbReference type="EMBL" id="MDO3695139.1"/>
    </source>
</evidence>